<evidence type="ECO:0000256" key="5">
    <source>
        <dbReference type="PROSITE-ProRule" id="PRU00335"/>
    </source>
</evidence>
<keyword evidence="2" id="KW-0805">Transcription regulation</keyword>
<dbReference type="InterPro" id="IPR001647">
    <property type="entry name" value="HTH_TetR"/>
</dbReference>
<dbReference type="Proteomes" id="UP000050783">
    <property type="component" value="Unassembled WGS sequence"/>
</dbReference>
<reference evidence="8 9" key="1">
    <citation type="submission" date="2015-09" db="EMBL/GenBank/DDBJ databases">
        <authorList>
            <consortium name="Swine Surveillance"/>
        </authorList>
    </citation>
    <scope>NUCLEOTIDE SEQUENCE [LARGE SCALE GENOMIC DNA]</scope>
    <source>
        <strain evidence="8 9">CECT 4292</strain>
    </source>
</reference>
<feature type="DNA-binding region" description="H-T-H motif" evidence="5">
    <location>
        <begin position="47"/>
        <end position="66"/>
    </location>
</feature>
<dbReference type="Gene3D" id="1.10.357.10">
    <property type="entry name" value="Tetracycline Repressor, domain 2"/>
    <property type="match status" value="1"/>
</dbReference>
<evidence type="ECO:0000313" key="9">
    <source>
        <dbReference type="Proteomes" id="UP000050783"/>
    </source>
</evidence>
<accession>A0A0P1EFP6</accession>
<keyword evidence="3 5" id="KW-0238">DNA-binding</keyword>
<evidence type="ECO:0000256" key="6">
    <source>
        <dbReference type="SAM" id="MobiDB-lite"/>
    </source>
</evidence>
<dbReference type="InterPro" id="IPR036271">
    <property type="entry name" value="Tet_transcr_reg_TetR-rel_C_sf"/>
</dbReference>
<sequence length="226" mass="25426">MGTATKITKAERQRVRNQRTASKAVRREQLIEATIDSIAKLGISGTTMNTVTGLAGMSVGIVNFHFKNKENLFEETLRYLAAEHRDLWQKAVQKPGLTVAEKLLAIVDAEFHPQICNRKKLTVWTAFYGEAGYRKSYRNIMTEIDNERWETSRALCEELIKSANLPHANAEVVADTLEGLYDGFCLNILIYPGEFTRENAKARVRSYLATTFPGQFDHPAPCEAQG</sequence>
<evidence type="ECO:0000256" key="2">
    <source>
        <dbReference type="ARBA" id="ARBA00023015"/>
    </source>
</evidence>
<dbReference type="SUPFAM" id="SSF46689">
    <property type="entry name" value="Homeodomain-like"/>
    <property type="match status" value="1"/>
</dbReference>
<feature type="domain" description="HTH tetR-type" evidence="7">
    <location>
        <begin position="24"/>
        <end position="84"/>
    </location>
</feature>
<evidence type="ECO:0000256" key="3">
    <source>
        <dbReference type="ARBA" id="ARBA00023125"/>
    </source>
</evidence>
<dbReference type="InterPro" id="IPR009057">
    <property type="entry name" value="Homeodomain-like_sf"/>
</dbReference>
<dbReference type="OrthoDB" id="7336460at2"/>
<dbReference type="PROSITE" id="PS50977">
    <property type="entry name" value="HTH_TETR_2"/>
    <property type="match status" value="1"/>
</dbReference>
<dbReference type="InterPro" id="IPR050109">
    <property type="entry name" value="HTH-type_TetR-like_transc_reg"/>
</dbReference>
<dbReference type="EMBL" id="CYPU01000043">
    <property type="protein sequence ID" value="CUH48760.1"/>
    <property type="molecule type" value="Genomic_DNA"/>
</dbReference>
<keyword evidence="4" id="KW-0804">Transcription</keyword>
<gene>
    <name evidence="8" type="primary">envR</name>
    <name evidence="8" type="ORF">RUA4292_02949</name>
</gene>
<dbReference type="SUPFAM" id="SSF48498">
    <property type="entry name" value="Tetracyclin repressor-like, C-terminal domain"/>
    <property type="match status" value="1"/>
</dbReference>
<dbReference type="InterPro" id="IPR039538">
    <property type="entry name" value="BetI_C"/>
</dbReference>
<proteinExistence type="predicted"/>
<dbReference type="AlphaFoldDB" id="A0A0P1EFP6"/>
<dbReference type="Pfam" id="PF13977">
    <property type="entry name" value="TetR_C_6"/>
    <property type="match status" value="1"/>
</dbReference>
<protein>
    <submittedName>
        <fullName evidence="8">Putative acrEF/envCD operon repressor</fullName>
    </submittedName>
</protein>
<organism evidence="8 9">
    <name type="scientific">Ruegeria atlantica</name>
    <dbReference type="NCBI Taxonomy" id="81569"/>
    <lineage>
        <taxon>Bacteria</taxon>
        <taxon>Pseudomonadati</taxon>
        <taxon>Pseudomonadota</taxon>
        <taxon>Alphaproteobacteria</taxon>
        <taxon>Rhodobacterales</taxon>
        <taxon>Roseobacteraceae</taxon>
        <taxon>Ruegeria</taxon>
    </lineage>
</organism>
<dbReference type="GO" id="GO:0003700">
    <property type="term" value="F:DNA-binding transcription factor activity"/>
    <property type="evidence" value="ECO:0007669"/>
    <property type="project" value="TreeGrafter"/>
</dbReference>
<evidence type="ECO:0000259" key="7">
    <source>
        <dbReference type="PROSITE" id="PS50977"/>
    </source>
</evidence>
<dbReference type="GO" id="GO:0000976">
    <property type="term" value="F:transcription cis-regulatory region binding"/>
    <property type="evidence" value="ECO:0007669"/>
    <property type="project" value="TreeGrafter"/>
</dbReference>
<dbReference type="PANTHER" id="PTHR30055:SF234">
    <property type="entry name" value="HTH-TYPE TRANSCRIPTIONAL REGULATOR BETI"/>
    <property type="match status" value="1"/>
</dbReference>
<dbReference type="PANTHER" id="PTHR30055">
    <property type="entry name" value="HTH-TYPE TRANSCRIPTIONAL REGULATOR RUTR"/>
    <property type="match status" value="1"/>
</dbReference>
<dbReference type="GeneID" id="55494131"/>
<dbReference type="Pfam" id="PF00440">
    <property type="entry name" value="TetR_N"/>
    <property type="match status" value="1"/>
</dbReference>
<feature type="region of interest" description="Disordered" evidence="6">
    <location>
        <begin position="1"/>
        <end position="21"/>
    </location>
</feature>
<evidence type="ECO:0000256" key="1">
    <source>
        <dbReference type="ARBA" id="ARBA00022491"/>
    </source>
</evidence>
<keyword evidence="1" id="KW-0678">Repressor</keyword>
<evidence type="ECO:0000313" key="8">
    <source>
        <dbReference type="EMBL" id="CUH48760.1"/>
    </source>
</evidence>
<evidence type="ECO:0000256" key="4">
    <source>
        <dbReference type="ARBA" id="ARBA00023163"/>
    </source>
</evidence>
<name>A0A0P1EFP6_9RHOB</name>
<dbReference type="RefSeq" id="WP_058278279.1">
    <property type="nucleotide sequence ID" value="NZ_CYPU01000043.1"/>
</dbReference>